<evidence type="ECO:0000256" key="4">
    <source>
        <dbReference type="ARBA" id="ARBA00019403"/>
    </source>
</evidence>
<dbReference type="InterPro" id="IPR036895">
    <property type="entry name" value="Uracil-DNA_glycosylase-like_sf"/>
</dbReference>
<dbReference type="NCBIfam" id="TIGR00758">
    <property type="entry name" value="UDG_fam4"/>
    <property type="match status" value="1"/>
</dbReference>
<dbReference type="Pfam" id="PF03167">
    <property type="entry name" value="UDG"/>
    <property type="match status" value="1"/>
</dbReference>
<keyword evidence="6" id="KW-0479">Metal-binding</keyword>
<keyword evidence="5" id="KW-0004">4Fe-4S</keyword>
<dbReference type="RefSeq" id="WP_104372563.1">
    <property type="nucleotide sequence ID" value="NZ_BFAV01000130.1"/>
</dbReference>
<dbReference type="InterPro" id="IPR051536">
    <property type="entry name" value="UDG_Type-4/5"/>
</dbReference>
<dbReference type="GO" id="GO:0046872">
    <property type="term" value="F:metal ion binding"/>
    <property type="evidence" value="ECO:0007669"/>
    <property type="project" value="UniProtKB-KW"/>
</dbReference>
<keyword evidence="14" id="KW-1185">Reference proteome</keyword>
<gene>
    <name evidence="13" type="ORF">DCCM_3400</name>
</gene>
<dbReference type="GO" id="GO:0051539">
    <property type="term" value="F:4 iron, 4 sulfur cluster binding"/>
    <property type="evidence" value="ECO:0007669"/>
    <property type="project" value="UniProtKB-KW"/>
</dbReference>
<evidence type="ECO:0000256" key="6">
    <source>
        <dbReference type="ARBA" id="ARBA00022723"/>
    </source>
</evidence>
<evidence type="ECO:0000256" key="3">
    <source>
        <dbReference type="ARBA" id="ARBA00012030"/>
    </source>
</evidence>
<dbReference type="SMART" id="SM00987">
    <property type="entry name" value="UreE_C"/>
    <property type="match status" value="1"/>
</dbReference>
<name>A0A2L2XDH3_9FIRM</name>
<evidence type="ECO:0000256" key="2">
    <source>
        <dbReference type="ARBA" id="ARBA00006521"/>
    </source>
</evidence>
<keyword evidence="8" id="KW-0378">Hydrolase</keyword>
<evidence type="ECO:0000259" key="12">
    <source>
        <dbReference type="SMART" id="SM00986"/>
    </source>
</evidence>
<dbReference type="SUPFAM" id="SSF52141">
    <property type="entry name" value="Uracil-DNA glycosylase-like"/>
    <property type="match status" value="1"/>
</dbReference>
<dbReference type="EC" id="3.2.2.27" evidence="3"/>
<feature type="domain" description="Uracil-DNA glycosylase-like" evidence="12">
    <location>
        <begin position="31"/>
        <end position="180"/>
    </location>
</feature>
<sequence>MLKKLDNLYKDIALCTKCPLAADRTNPVRDNGDPEKAAAVLVGEAPGANEVKYGIPFAGEAGKKLSGYLALAGLAREDVYITNVVRCRPTSNGGRRNRTPSREIPSCGDWLNSELAIIRPKTVVTLGNISLKWICGKQYNIGNCHGKLLKAGDMAIIPMYHPAAAIYRRELDELIRAEFQKLGYYLKGNGLC</sequence>
<evidence type="ECO:0000256" key="5">
    <source>
        <dbReference type="ARBA" id="ARBA00022485"/>
    </source>
</evidence>
<evidence type="ECO:0000313" key="14">
    <source>
        <dbReference type="Proteomes" id="UP000239549"/>
    </source>
</evidence>
<evidence type="ECO:0000256" key="1">
    <source>
        <dbReference type="ARBA" id="ARBA00001400"/>
    </source>
</evidence>
<accession>A0A2L2XDH3</accession>
<evidence type="ECO:0000256" key="11">
    <source>
        <dbReference type="ARBA" id="ARBA00023204"/>
    </source>
</evidence>
<dbReference type="SMART" id="SM00986">
    <property type="entry name" value="UDG"/>
    <property type="match status" value="1"/>
</dbReference>
<dbReference type="AlphaFoldDB" id="A0A2L2XDH3"/>
<protein>
    <recommendedName>
        <fullName evidence="4">Type-4 uracil-DNA glycosylase</fullName>
        <ecNumber evidence="3">3.2.2.27</ecNumber>
    </recommendedName>
</protein>
<organism evidence="13 14">
    <name type="scientific">Desulfocucumis palustris</name>
    <dbReference type="NCBI Taxonomy" id="1898651"/>
    <lineage>
        <taxon>Bacteria</taxon>
        <taxon>Bacillati</taxon>
        <taxon>Bacillota</taxon>
        <taxon>Clostridia</taxon>
        <taxon>Eubacteriales</taxon>
        <taxon>Desulfocucumaceae</taxon>
        <taxon>Desulfocucumis</taxon>
    </lineage>
</organism>
<dbReference type="Proteomes" id="UP000239549">
    <property type="component" value="Unassembled WGS sequence"/>
</dbReference>
<dbReference type="CDD" id="cd10030">
    <property type="entry name" value="UDG-F4_TTUDGA_SPO1dp_like"/>
    <property type="match status" value="1"/>
</dbReference>
<comment type="similarity">
    <text evidence="2">Belongs to the uracil-DNA glycosylase (UDG) superfamily. Type 4 (UDGa) family.</text>
</comment>
<dbReference type="EMBL" id="BFAV01000130">
    <property type="protein sequence ID" value="GBF34288.1"/>
    <property type="molecule type" value="Genomic_DNA"/>
</dbReference>
<evidence type="ECO:0000256" key="9">
    <source>
        <dbReference type="ARBA" id="ARBA00023004"/>
    </source>
</evidence>
<dbReference type="InterPro" id="IPR005122">
    <property type="entry name" value="Uracil-DNA_glycosylase-like"/>
</dbReference>
<dbReference type="Gene3D" id="3.40.470.10">
    <property type="entry name" value="Uracil-DNA glycosylase-like domain"/>
    <property type="match status" value="1"/>
</dbReference>
<proteinExistence type="inferred from homology"/>
<dbReference type="PANTHER" id="PTHR33693:SF1">
    <property type="entry name" value="TYPE-4 URACIL-DNA GLYCOSYLASE"/>
    <property type="match status" value="1"/>
</dbReference>
<dbReference type="OrthoDB" id="5290748at2"/>
<evidence type="ECO:0000256" key="10">
    <source>
        <dbReference type="ARBA" id="ARBA00023014"/>
    </source>
</evidence>
<keyword evidence="11" id="KW-0234">DNA repair</keyword>
<reference evidence="14" key="1">
    <citation type="submission" date="2018-02" db="EMBL/GenBank/DDBJ databases">
        <title>Genome sequence of Desulfocucumis palustris strain NAW-5.</title>
        <authorList>
            <person name="Watanabe M."/>
            <person name="Kojima H."/>
            <person name="Fukui M."/>
        </authorList>
    </citation>
    <scope>NUCLEOTIDE SEQUENCE [LARGE SCALE GENOMIC DNA]</scope>
    <source>
        <strain evidence="14">NAW-5</strain>
    </source>
</reference>
<dbReference type="GO" id="GO:0006281">
    <property type="term" value="P:DNA repair"/>
    <property type="evidence" value="ECO:0007669"/>
    <property type="project" value="UniProtKB-KW"/>
</dbReference>
<evidence type="ECO:0000256" key="8">
    <source>
        <dbReference type="ARBA" id="ARBA00022801"/>
    </source>
</evidence>
<comment type="catalytic activity">
    <reaction evidence="1">
        <text>Hydrolyzes single-stranded DNA or mismatched double-stranded DNA and polynucleotides, releasing free uracil.</text>
        <dbReference type="EC" id="3.2.2.27"/>
    </reaction>
</comment>
<keyword evidence="10" id="KW-0411">Iron-sulfur</keyword>
<dbReference type="PANTHER" id="PTHR33693">
    <property type="entry name" value="TYPE-5 URACIL-DNA GLYCOSYLASE"/>
    <property type="match status" value="1"/>
</dbReference>
<evidence type="ECO:0000256" key="7">
    <source>
        <dbReference type="ARBA" id="ARBA00022763"/>
    </source>
</evidence>
<keyword evidence="9" id="KW-0408">Iron</keyword>
<evidence type="ECO:0000313" key="13">
    <source>
        <dbReference type="EMBL" id="GBF34288.1"/>
    </source>
</evidence>
<keyword evidence="7" id="KW-0227">DNA damage</keyword>
<dbReference type="GO" id="GO:0004844">
    <property type="term" value="F:uracil DNA N-glycosylase activity"/>
    <property type="evidence" value="ECO:0007669"/>
    <property type="project" value="UniProtKB-EC"/>
</dbReference>
<comment type="caution">
    <text evidence="13">The sequence shown here is derived from an EMBL/GenBank/DDBJ whole genome shotgun (WGS) entry which is preliminary data.</text>
</comment>
<dbReference type="InterPro" id="IPR005273">
    <property type="entry name" value="Ura-DNA_glyco_family4"/>
</dbReference>